<dbReference type="InterPro" id="IPR024983">
    <property type="entry name" value="CHAT_dom"/>
</dbReference>
<feature type="domain" description="CHAT" evidence="1">
    <location>
        <begin position="464"/>
        <end position="577"/>
    </location>
</feature>
<reference evidence="3" key="1">
    <citation type="submission" date="2009-10" db="EMBL/GenBank/DDBJ databases">
        <title>The complete chromosome of Gordonia bronchialis DSM 43247.</title>
        <authorList>
            <consortium name="US DOE Joint Genome Institute (JGI-PGF)"/>
            <person name="Lucas S."/>
            <person name="Copeland A."/>
            <person name="Lapidus A."/>
            <person name="Glavina del Rio T."/>
            <person name="Dalin E."/>
            <person name="Tice H."/>
            <person name="Bruce D."/>
            <person name="Goodwin L."/>
            <person name="Pitluck S."/>
            <person name="Kyrpides N."/>
            <person name="Mavromatis K."/>
            <person name="Ivanova N."/>
            <person name="Ovchinnikova G."/>
            <person name="Saunders E."/>
            <person name="Brettin T."/>
            <person name="Detter J.C."/>
            <person name="Han C."/>
            <person name="Larimer F."/>
            <person name="Land M."/>
            <person name="Hauser L."/>
            <person name="Markowitz V."/>
            <person name="Cheng J.-F."/>
            <person name="Hugenholtz P."/>
            <person name="Woyke T."/>
            <person name="Wu D."/>
            <person name="Jando M."/>
            <person name="Schneider S."/>
            <person name="Goeker M."/>
            <person name="Klenk H.-P."/>
            <person name="Eisen J.A."/>
        </authorList>
    </citation>
    <scope>NUCLEOTIDE SEQUENCE [LARGE SCALE GENOMIC DNA]</scope>
    <source>
        <strain evidence="3">ATCC 25592 / DSM 43247 / BCRC 13721 / JCM 3198 / KCTC 3076 / NBRC 16047 / NCTC 10667</strain>
    </source>
</reference>
<reference evidence="2 3" key="2">
    <citation type="journal article" date="2010" name="Stand. Genomic Sci.">
        <title>Complete genome sequence of Gordonia bronchialis type strain (3410).</title>
        <authorList>
            <person name="Ivanova N."/>
            <person name="Sikorski J."/>
            <person name="Jando M."/>
            <person name="Lapidus A."/>
            <person name="Nolan M."/>
            <person name="Lucas S."/>
            <person name="Del Rio T.G."/>
            <person name="Tice H."/>
            <person name="Copeland A."/>
            <person name="Cheng J.F."/>
            <person name="Chen F."/>
            <person name="Bruce D."/>
            <person name="Goodwin L."/>
            <person name="Pitluck S."/>
            <person name="Mavromatis K."/>
            <person name="Ovchinnikova G."/>
            <person name="Pati A."/>
            <person name="Chen A."/>
            <person name="Palaniappan K."/>
            <person name="Land M."/>
            <person name="Hauser L."/>
            <person name="Chang Y.J."/>
            <person name="Jeffries C.D."/>
            <person name="Chain P."/>
            <person name="Saunders E."/>
            <person name="Han C."/>
            <person name="Detter J.C."/>
            <person name="Brettin T."/>
            <person name="Rohde M."/>
            <person name="Goker M."/>
            <person name="Bristow J."/>
            <person name="Eisen J.A."/>
            <person name="Markowitz V."/>
            <person name="Hugenholtz P."/>
            <person name="Klenk H.P."/>
            <person name="Kyrpides N.C."/>
        </authorList>
    </citation>
    <scope>NUCLEOTIDE SEQUENCE [LARGE SCALE GENOMIC DNA]</scope>
    <source>
        <strain evidence="3">ATCC 25592 / DSM 43247 / BCRC 13721 / JCM 3198 / KCTC 3076 / NBRC 16047 / NCTC 10667</strain>
    </source>
</reference>
<evidence type="ECO:0000259" key="1">
    <source>
        <dbReference type="Pfam" id="PF12770"/>
    </source>
</evidence>
<organism evidence="2 3">
    <name type="scientific">Gordonia bronchialis (strain ATCC 25592 / DSM 43247 / BCRC 13721 / JCM 3198 / KCTC 3076 / NBRC 16047 / NCTC 10667)</name>
    <name type="common">Rhodococcus bronchialis</name>
    <dbReference type="NCBI Taxonomy" id="526226"/>
    <lineage>
        <taxon>Bacteria</taxon>
        <taxon>Bacillati</taxon>
        <taxon>Actinomycetota</taxon>
        <taxon>Actinomycetes</taxon>
        <taxon>Mycobacteriales</taxon>
        <taxon>Gordoniaceae</taxon>
        <taxon>Gordonia</taxon>
    </lineage>
</organism>
<keyword evidence="3" id="KW-1185">Reference proteome</keyword>
<dbReference type="Proteomes" id="UP000001219">
    <property type="component" value="Chromosome"/>
</dbReference>
<name>D0L877_GORB4</name>
<dbReference type="RefSeq" id="WP_012836299.1">
    <property type="nucleotide sequence ID" value="NC_013441.1"/>
</dbReference>
<gene>
    <name evidence="2" type="ordered locus">Gbro_4704</name>
</gene>
<evidence type="ECO:0000313" key="3">
    <source>
        <dbReference type="Proteomes" id="UP000001219"/>
    </source>
</evidence>
<sequence>MNSTILDELTLAQKELSDTRRSLAEPQHALERIFAAIRSGESAWYEGQLVLEDALLLTRALARAYSGLWIWGTDFEPYVTEVLRTDVCGLHNKCYLRLTELSDWLTSTVQKEMRESAEIHTLELELRTLVTQAEAYLFSNPACLVDSGWQASREKLISKVYQIYVDLAELERCAPDDRHDLYEWIRANCESLSGSLGGPRLELPDEVFQGLGDPRVVADVFMSRIRSASSNEQRLDLLEKVVLKSARLGAPFSDEQASFIGIFGIEAPNVLRRAASNDDLADRVSAACLSLNTWGQVHQLSGETFGNVWHIISDFTNIVALNGLTRKYVAVSVDRELVERFLDAAISDSDARHEELRKKMASALKLITREIHESGESRINPVGYAARFPWLSYGNLSEQTAVLNPYPNSRSSTHGPPETFRVLFADSSMDESRLVCEVAERSGWRIVLFNSLVPGDELVHKKIMSDTTEARSVAFFCHGLNDEHDYRKSGLFLGIDRNQRECFLTPGMSASLRLLPDSDVIIIACQSGSTNFRLPGAAISNGFAYAGARSILSTLWSIRRRLGSEALRQIIESIAADHTLESSYSSLMLRDKSRYCSLSLQSRARLVPPSTNFD</sequence>
<dbReference type="EMBL" id="CP001802">
    <property type="protein sequence ID" value="ACY23825.1"/>
    <property type="molecule type" value="Genomic_DNA"/>
</dbReference>
<protein>
    <recommendedName>
        <fullName evidence="1">CHAT domain-containing protein</fullName>
    </recommendedName>
</protein>
<accession>D0L877</accession>
<dbReference type="AlphaFoldDB" id="D0L877"/>
<dbReference type="HOGENOM" id="CLU_444654_0_0_11"/>
<proteinExistence type="predicted"/>
<evidence type="ECO:0000313" key="2">
    <source>
        <dbReference type="EMBL" id="ACY23825.1"/>
    </source>
</evidence>
<dbReference type="Pfam" id="PF12770">
    <property type="entry name" value="CHAT"/>
    <property type="match status" value="1"/>
</dbReference>
<dbReference type="KEGG" id="gbr:Gbro_4704"/>
<dbReference type="OrthoDB" id="9771112at2"/>